<dbReference type="InterPro" id="IPR059179">
    <property type="entry name" value="MLKL-like_MCAfunc"/>
</dbReference>
<dbReference type="OrthoDB" id="2016400at2759"/>
<organism evidence="7 8">
    <name type="scientific">Edaphochlamys debaryana</name>
    <dbReference type="NCBI Taxonomy" id="47281"/>
    <lineage>
        <taxon>Eukaryota</taxon>
        <taxon>Viridiplantae</taxon>
        <taxon>Chlorophyta</taxon>
        <taxon>core chlorophytes</taxon>
        <taxon>Chlorophyceae</taxon>
        <taxon>CS clade</taxon>
        <taxon>Chlamydomonadales</taxon>
        <taxon>Chlamydomonadales incertae sedis</taxon>
        <taxon>Edaphochlamys</taxon>
    </lineage>
</organism>
<evidence type="ECO:0000256" key="1">
    <source>
        <dbReference type="ARBA" id="ARBA00022737"/>
    </source>
</evidence>
<dbReference type="PRINTS" id="PR01415">
    <property type="entry name" value="ANKYRIN"/>
</dbReference>
<feature type="coiled-coil region" evidence="4">
    <location>
        <begin position="9"/>
        <end position="36"/>
    </location>
</feature>
<dbReference type="InterPro" id="IPR054000">
    <property type="entry name" value="MLKL_N"/>
</dbReference>
<feature type="domain" description="U-box" evidence="6">
    <location>
        <begin position="258"/>
        <end position="332"/>
    </location>
</feature>
<dbReference type="GO" id="GO:0016567">
    <property type="term" value="P:protein ubiquitination"/>
    <property type="evidence" value="ECO:0007669"/>
    <property type="project" value="UniProtKB-UniPathway"/>
</dbReference>
<dbReference type="Pfam" id="PF12796">
    <property type="entry name" value="Ank_2"/>
    <property type="match status" value="3"/>
</dbReference>
<dbReference type="GO" id="GO:0004842">
    <property type="term" value="F:ubiquitin-protein transferase activity"/>
    <property type="evidence" value="ECO:0007669"/>
    <property type="project" value="InterPro"/>
</dbReference>
<feature type="repeat" description="ANK" evidence="3">
    <location>
        <begin position="747"/>
        <end position="779"/>
    </location>
</feature>
<feature type="repeat" description="ANK" evidence="3">
    <location>
        <begin position="780"/>
        <end position="812"/>
    </location>
</feature>
<reference evidence="7" key="1">
    <citation type="journal article" date="2020" name="bioRxiv">
        <title>Comparative genomics of Chlamydomonas.</title>
        <authorList>
            <person name="Craig R.J."/>
            <person name="Hasan A.R."/>
            <person name="Ness R.W."/>
            <person name="Keightley P.D."/>
        </authorList>
    </citation>
    <scope>NUCLEOTIDE SEQUENCE</scope>
    <source>
        <strain evidence="7">CCAP 11/70</strain>
    </source>
</reference>
<dbReference type="InterPro" id="IPR003613">
    <property type="entry name" value="Ubox_domain"/>
</dbReference>
<keyword evidence="8" id="KW-1185">Reference proteome</keyword>
<evidence type="ECO:0000256" key="4">
    <source>
        <dbReference type="SAM" id="Coils"/>
    </source>
</evidence>
<dbReference type="PROSITE" id="PS50088">
    <property type="entry name" value="ANK_REPEAT"/>
    <property type="match status" value="8"/>
</dbReference>
<keyword evidence="2 3" id="KW-0040">ANK repeat</keyword>
<gene>
    <name evidence="7" type="ORF">HYH03_000969</name>
</gene>
<dbReference type="GO" id="GO:0007166">
    <property type="term" value="P:cell surface receptor signaling pathway"/>
    <property type="evidence" value="ECO:0007669"/>
    <property type="project" value="InterPro"/>
</dbReference>
<feature type="region of interest" description="Disordered" evidence="5">
    <location>
        <begin position="338"/>
        <end position="384"/>
    </location>
</feature>
<dbReference type="Gene3D" id="3.30.40.10">
    <property type="entry name" value="Zinc/RING finger domain, C3HC4 (zinc finger)"/>
    <property type="match status" value="1"/>
</dbReference>
<feature type="region of interest" description="Disordered" evidence="5">
    <location>
        <begin position="517"/>
        <end position="552"/>
    </location>
</feature>
<comment type="caution">
    <text evidence="7">The sequence shown here is derived from an EMBL/GenBank/DDBJ whole genome shotgun (WGS) entry which is preliminary data.</text>
</comment>
<protein>
    <recommendedName>
        <fullName evidence="6">U-box domain-containing protein</fullName>
    </recommendedName>
</protein>
<dbReference type="UniPathway" id="UPA00143"/>
<dbReference type="Pfam" id="PF04564">
    <property type="entry name" value="U-box"/>
    <property type="match status" value="1"/>
</dbReference>
<dbReference type="EMBL" id="JAEHOE010000002">
    <property type="protein sequence ID" value="KAG2501154.1"/>
    <property type="molecule type" value="Genomic_DNA"/>
</dbReference>
<dbReference type="CDD" id="cd16655">
    <property type="entry name" value="RING-Ubox_WDSUB1-like"/>
    <property type="match status" value="1"/>
</dbReference>
<dbReference type="Pfam" id="PF13637">
    <property type="entry name" value="Ank_4"/>
    <property type="match status" value="1"/>
</dbReference>
<dbReference type="InterPro" id="IPR036537">
    <property type="entry name" value="Adaptor_Cbl_N_dom_sf"/>
</dbReference>
<evidence type="ECO:0000313" key="8">
    <source>
        <dbReference type="Proteomes" id="UP000612055"/>
    </source>
</evidence>
<feature type="compositionally biased region" description="Low complexity" evidence="5">
    <location>
        <begin position="517"/>
        <end position="543"/>
    </location>
</feature>
<dbReference type="PANTHER" id="PTHR24201">
    <property type="entry name" value="ANK_REP_REGION DOMAIN-CONTAINING PROTEIN"/>
    <property type="match status" value="1"/>
</dbReference>
<evidence type="ECO:0000256" key="2">
    <source>
        <dbReference type="ARBA" id="ARBA00023043"/>
    </source>
</evidence>
<dbReference type="SMART" id="SM00248">
    <property type="entry name" value="ANK"/>
    <property type="match status" value="8"/>
</dbReference>
<dbReference type="InterPro" id="IPR002110">
    <property type="entry name" value="Ankyrin_rpt"/>
</dbReference>
<sequence>MSVDLISAIVGVAERLAAALRNLKDLKEDSAALLKLVRAIQAVVQRACDDLDDRKLQRAETKTALESVQEALNRCLELVNTVAAKSRAVKFLRSGDYVADLKAATARLSQALQLLQTALGVEQHADLKRQFEDVLQGMERHAVALRQGVEQQLEAAGAGGQADLRTVVMECLRVASQEGLLGAAGAGGGDRLSPQEVQDLLAALQEEADTLWRSKQEAEALYLQQIMAALELGDQAAAAGQAPGGGTQQQAPAAAAPWLPANFRCPVTHCVMRDPVIVVESGQTYERAAITQHLSTRSTDPVTNVRLSSKALAPNIGLRGAIEDWLQRHGLTHDQADELEEGQQPPNATSGGGRPPANTAAAERQQAPASISGQPYVAPGPAGPSGSALPYPVIRMSAGQGLSWELPQRAAAAVAEDGWVSISDNTWSSCAPPPAPPVAAASASSASSVERNAAQSGWAAPPSSSAASEARGAQVAAAVAQDGWVSFSDNTWSSFAPPPAPPVAAASASSASSVEQNVAQSGSAAPPSSSAASEARGAQAAPQPGELRAAARAGDVTAVRRILLTGAAHVDERNTDGWTPLALAAFFGHTEAVGALLGAGADTEAANTNGDTPLNWAAHEGHTEAVNVLLAAGANIQAATKSGWTPLHCAAWKGHPQAAKALLAGGANTEAGCTYLDTEGGAWTPLHLAAFKGHTEAVGALLGGRADTRANSERGRTPLHLAAAEGRTEAVKALLAGGANANAADEDDRTPFHWAARNGYTEAMRALLSAGADIDAAAKDGRTPLHLAAGTGHHAAVRALLAAGADVDAAAKDGASPLHYAVMQGHTEATRALLAAGANKKAKDKRGKTALDLAKEEAGLFGRWGEWGPMLALLKSG</sequence>
<name>A0A835YNW0_9CHLO</name>
<dbReference type="CDD" id="cd21037">
    <property type="entry name" value="MLKL_NTD"/>
    <property type="match status" value="1"/>
</dbReference>
<dbReference type="PROSITE" id="PS51698">
    <property type="entry name" value="U_BOX"/>
    <property type="match status" value="1"/>
</dbReference>
<dbReference type="SMART" id="SM00504">
    <property type="entry name" value="Ubox"/>
    <property type="match status" value="1"/>
</dbReference>
<evidence type="ECO:0000313" key="7">
    <source>
        <dbReference type="EMBL" id="KAG2501154.1"/>
    </source>
</evidence>
<evidence type="ECO:0000259" key="6">
    <source>
        <dbReference type="PROSITE" id="PS51698"/>
    </source>
</evidence>
<dbReference type="Gene3D" id="1.20.930.20">
    <property type="entry name" value="Adaptor protein Cbl, N-terminal domain"/>
    <property type="match status" value="1"/>
</dbReference>
<feature type="repeat" description="ANK" evidence="3">
    <location>
        <begin position="714"/>
        <end position="746"/>
    </location>
</feature>
<dbReference type="GO" id="GO:0005634">
    <property type="term" value="C:nucleus"/>
    <property type="evidence" value="ECO:0007669"/>
    <property type="project" value="TreeGrafter"/>
</dbReference>
<feature type="repeat" description="ANK" evidence="3">
    <location>
        <begin position="609"/>
        <end position="641"/>
    </location>
</feature>
<feature type="repeat" description="ANK" evidence="3">
    <location>
        <begin position="813"/>
        <end position="845"/>
    </location>
</feature>
<dbReference type="PANTHER" id="PTHR24201:SF15">
    <property type="entry name" value="ANKYRIN REPEAT DOMAIN-CONTAINING PROTEIN 66"/>
    <property type="match status" value="1"/>
</dbReference>
<dbReference type="Gene3D" id="1.25.40.20">
    <property type="entry name" value="Ankyrin repeat-containing domain"/>
    <property type="match status" value="5"/>
</dbReference>
<dbReference type="InterPro" id="IPR013083">
    <property type="entry name" value="Znf_RING/FYVE/PHD"/>
</dbReference>
<evidence type="ECO:0000256" key="3">
    <source>
        <dbReference type="PROSITE-ProRule" id="PRU00023"/>
    </source>
</evidence>
<accession>A0A835YNW0</accession>
<keyword evidence="1" id="KW-0677">Repeat</keyword>
<dbReference type="InterPro" id="IPR036770">
    <property type="entry name" value="Ankyrin_rpt-contain_sf"/>
</dbReference>
<proteinExistence type="predicted"/>
<dbReference type="SUPFAM" id="SSF57850">
    <property type="entry name" value="RING/U-box"/>
    <property type="match status" value="1"/>
</dbReference>
<keyword evidence="4" id="KW-0175">Coiled coil</keyword>
<dbReference type="PROSITE" id="PS50297">
    <property type="entry name" value="ANK_REP_REGION"/>
    <property type="match status" value="8"/>
</dbReference>
<dbReference type="Proteomes" id="UP000612055">
    <property type="component" value="Unassembled WGS sequence"/>
</dbReference>
<dbReference type="AlphaFoldDB" id="A0A835YNW0"/>
<dbReference type="Pfam" id="PF22215">
    <property type="entry name" value="MLKL_N"/>
    <property type="match status" value="1"/>
</dbReference>
<feature type="repeat" description="ANK" evidence="3">
    <location>
        <begin position="681"/>
        <end position="713"/>
    </location>
</feature>
<dbReference type="InterPro" id="IPR050776">
    <property type="entry name" value="Ank_Repeat/CDKN_Inhibitor"/>
</dbReference>
<dbReference type="SUPFAM" id="SSF48403">
    <property type="entry name" value="Ankyrin repeat"/>
    <property type="match status" value="1"/>
</dbReference>
<feature type="repeat" description="ANK" evidence="3">
    <location>
        <begin position="576"/>
        <end position="608"/>
    </location>
</feature>
<feature type="repeat" description="ANK" evidence="3">
    <location>
        <begin position="642"/>
        <end position="674"/>
    </location>
</feature>
<evidence type="ECO:0000256" key="5">
    <source>
        <dbReference type="SAM" id="MobiDB-lite"/>
    </source>
</evidence>